<keyword evidence="3" id="KW-1185">Reference proteome</keyword>
<reference evidence="2 3" key="1">
    <citation type="submission" date="2016-10" db="EMBL/GenBank/DDBJ databases">
        <authorList>
            <person name="de Groot N.N."/>
        </authorList>
    </citation>
    <scope>NUCLEOTIDE SEQUENCE [LARGE SCALE GENOMIC DNA]</scope>
    <source>
        <strain evidence="2">1</strain>
    </source>
</reference>
<feature type="domain" description="Glycoamylase-like" evidence="1">
    <location>
        <begin position="189"/>
        <end position="421"/>
    </location>
</feature>
<dbReference type="InterPro" id="IPR019282">
    <property type="entry name" value="Glycoamylase-like_cons_dom"/>
</dbReference>
<organism evidence="2 3">
    <name type="scientific">Nitrosomonas mobilis</name>
    <dbReference type="NCBI Taxonomy" id="51642"/>
    <lineage>
        <taxon>Bacteria</taxon>
        <taxon>Pseudomonadati</taxon>
        <taxon>Pseudomonadota</taxon>
        <taxon>Betaproteobacteria</taxon>
        <taxon>Nitrosomonadales</taxon>
        <taxon>Nitrosomonadaceae</taxon>
        <taxon>Nitrosomonas</taxon>
    </lineage>
</organism>
<dbReference type="Pfam" id="PF10091">
    <property type="entry name" value="Glycoamylase"/>
    <property type="match status" value="1"/>
</dbReference>
<evidence type="ECO:0000259" key="1">
    <source>
        <dbReference type="Pfam" id="PF10091"/>
    </source>
</evidence>
<dbReference type="Proteomes" id="UP000198729">
    <property type="component" value="Unassembled WGS sequence"/>
</dbReference>
<dbReference type="STRING" id="51642.NSMM_840003"/>
<evidence type="ECO:0000313" key="3">
    <source>
        <dbReference type="Proteomes" id="UP000198729"/>
    </source>
</evidence>
<dbReference type="AlphaFoldDB" id="A0A1G5SJ96"/>
<accession>A0A1G5SJ96</accession>
<protein>
    <recommendedName>
        <fullName evidence="1">Glycoamylase-like domain-containing protein</fullName>
    </recommendedName>
</protein>
<dbReference type="Gene3D" id="1.50.10.140">
    <property type="match status" value="1"/>
</dbReference>
<gene>
    <name evidence="2" type="ORF">NSMM_840003</name>
</gene>
<dbReference type="EMBL" id="FMWO01000096">
    <property type="protein sequence ID" value="SCZ86950.1"/>
    <property type="molecule type" value="Genomic_DNA"/>
</dbReference>
<evidence type="ECO:0000313" key="2">
    <source>
        <dbReference type="EMBL" id="SCZ86950.1"/>
    </source>
</evidence>
<proteinExistence type="predicted"/>
<name>A0A1G5SJ96_9PROT</name>
<dbReference type="PIRSF" id="PIRSF028431">
    <property type="entry name" value="UCP028431"/>
    <property type="match status" value="1"/>
</dbReference>
<dbReference type="InterPro" id="IPR016883">
    <property type="entry name" value="UCP028431"/>
</dbReference>
<dbReference type="RefSeq" id="WP_245654816.1">
    <property type="nucleotide sequence ID" value="NZ_FMWO01000096.1"/>
</dbReference>
<sequence length="446" mass="50118">MNRENGKHITRRSNTDDAVLQDLQKRAFRYFARHIDAKTGLVLDSTQPGAPASIAAVGFALSCYPVAVERGFIRRSVAIAHTLAALRFFEEADQSGAANGVGYKGFFYHFLDVQSGTRAWKSELSTIDTTLLLAGMLLAAQYFNSDSASEREVRERTQPIYARIDWRWAQNGQAAVALGWKPESGFITYRWVGYNEAMLLYVLALAAPDFAIDSAAYSAWTSGFRWRKLYGHDVLYAGPLFIHQFSHIWIDLRGIQDTFMKAKKTDYFENSRVATLIQREYANRNPRQFLEYAHNCWGFTASDGPGNGTRKYRGRKHRFYGYMARGAPFGPDDGTLSPWAAIASLPFAPDIVLEVIRHMENRIGHSPAGFGFCSSFNPSYPGGDDEFGWTAPWHYALNQGPIVLMIENYRTGLIWRLMRECAPVKAGLLRAGFGSGWLDATPINHD</sequence>